<feature type="chain" id="PRO_5029858488" evidence="1">
    <location>
        <begin position="23"/>
        <end position="184"/>
    </location>
</feature>
<comment type="caution">
    <text evidence="2">The sequence shown here is derived from an EMBL/GenBank/DDBJ whole genome shotgun (WGS) entry which is preliminary data.</text>
</comment>
<keyword evidence="3" id="KW-1185">Reference proteome</keyword>
<dbReference type="Proteomes" id="UP000591131">
    <property type="component" value="Unassembled WGS sequence"/>
</dbReference>
<evidence type="ECO:0000256" key="1">
    <source>
        <dbReference type="SAM" id="SignalP"/>
    </source>
</evidence>
<evidence type="ECO:0000313" key="3">
    <source>
        <dbReference type="Proteomes" id="UP000591131"/>
    </source>
</evidence>
<feature type="signal peptide" evidence="1">
    <location>
        <begin position="1"/>
        <end position="22"/>
    </location>
</feature>
<reference evidence="2 3" key="1">
    <citation type="submission" date="2020-04" db="EMBL/GenBank/DDBJ databases">
        <title>Perkinsus chesapeaki whole genome sequence.</title>
        <authorList>
            <person name="Bogema D.R."/>
        </authorList>
    </citation>
    <scope>NUCLEOTIDE SEQUENCE [LARGE SCALE GENOMIC DNA]</scope>
    <source>
        <strain evidence="2">ATCC PRA-425</strain>
    </source>
</reference>
<dbReference type="OrthoDB" id="414139at2759"/>
<gene>
    <name evidence="2" type="ORF">FOL47_009358</name>
</gene>
<organism evidence="2 3">
    <name type="scientific">Perkinsus chesapeaki</name>
    <name type="common">Clam parasite</name>
    <name type="synonym">Perkinsus andrewsi</name>
    <dbReference type="NCBI Taxonomy" id="330153"/>
    <lineage>
        <taxon>Eukaryota</taxon>
        <taxon>Sar</taxon>
        <taxon>Alveolata</taxon>
        <taxon>Perkinsozoa</taxon>
        <taxon>Perkinsea</taxon>
        <taxon>Perkinsida</taxon>
        <taxon>Perkinsidae</taxon>
        <taxon>Perkinsus</taxon>
    </lineage>
</organism>
<protein>
    <submittedName>
        <fullName evidence="2">Uncharacterized protein</fullName>
    </submittedName>
</protein>
<sequence>MLSFSIILPAILIVTFFSGCDDDIHTGSCEFRGEHRLDALVVIKRDLDVKNGTFHLESFQCGSNPHASLTTNLYRKQWHYLADLPLESRLGIDKIVSAEGPRKAQTCRAVMEAVRIEASKPVYNNLFDDMNHPATIDGLVEKLCLLVAARHIGQNGTVTISGGYITIPEEGGYLRNVAPHVDIV</sequence>
<accession>A0A7J6L8S3</accession>
<evidence type="ECO:0000313" key="2">
    <source>
        <dbReference type="EMBL" id="KAF4655601.1"/>
    </source>
</evidence>
<name>A0A7J6L8S3_PERCH</name>
<dbReference type="EMBL" id="JAAPAO010000648">
    <property type="protein sequence ID" value="KAF4655601.1"/>
    <property type="molecule type" value="Genomic_DNA"/>
</dbReference>
<keyword evidence="1" id="KW-0732">Signal</keyword>
<dbReference type="AlphaFoldDB" id="A0A7J6L8S3"/>
<proteinExistence type="predicted"/>